<dbReference type="STRING" id="4846.A0A367KLG4"/>
<feature type="signal peptide" evidence="2">
    <location>
        <begin position="1"/>
        <end position="23"/>
    </location>
</feature>
<protein>
    <recommendedName>
        <fullName evidence="5">RlpA-like protein double-psi beta-barrel domain-containing protein</fullName>
    </recommendedName>
</protein>
<dbReference type="InterPro" id="IPR036908">
    <property type="entry name" value="RlpA-like_sf"/>
</dbReference>
<evidence type="ECO:0000313" key="4">
    <source>
        <dbReference type="Proteomes" id="UP000253551"/>
    </source>
</evidence>
<dbReference type="PANTHER" id="PTHR31836:SF28">
    <property type="entry name" value="SRCR DOMAIN-CONTAINING PROTEIN-RELATED"/>
    <property type="match status" value="1"/>
</dbReference>
<keyword evidence="1 2" id="KW-0732">Signal</keyword>
<dbReference type="CDD" id="cd22191">
    <property type="entry name" value="DPBB_RlpA_EXP_N-like"/>
    <property type="match status" value="1"/>
</dbReference>
<evidence type="ECO:0008006" key="5">
    <source>
        <dbReference type="Google" id="ProtNLM"/>
    </source>
</evidence>
<organism evidence="3 4">
    <name type="scientific">Rhizopus stolonifer</name>
    <name type="common">Rhizopus nigricans</name>
    <dbReference type="NCBI Taxonomy" id="4846"/>
    <lineage>
        <taxon>Eukaryota</taxon>
        <taxon>Fungi</taxon>
        <taxon>Fungi incertae sedis</taxon>
        <taxon>Mucoromycota</taxon>
        <taxon>Mucoromycotina</taxon>
        <taxon>Mucoromycetes</taxon>
        <taxon>Mucorales</taxon>
        <taxon>Mucorineae</taxon>
        <taxon>Rhizopodaceae</taxon>
        <taxon>Rhizopus</taxon>
    </lineage>
</organism>
<proteinExistence type="predicted"/>
<feature type="chain" id="PRO_5017043302" description="RlpA-like protein double-psi beta-barrel domain-containing protein" evidence="2">
    <location>
        <begin position="24"/>
        <end position="142"/>
    </location>
</feature>
<sequence length="142" mass="15731">MNKLNFILILSLLFFCLAQVTEAKAIFKRRNMVISKRDDMPFSGRATHYSTGPGSCGEMSSDDEMVVAINQEQMENGANPNTNPHCDKTIQISGDSGKVFHARIVDTCPQCGEDSLDLSPTLFEKVCGSLDRGFCKINWGFE</sequence>
<comment type="caution">
    <text evidence="3">The sequence shown here is derived from an EMBL/GenBank/DDBJ whole genome shotgun (WGS) entry which is preliminary data.</text>
</comment>
<keyword evidence="4" id="KW-1185">Reference proteome</keyword>
<dbReference type="AlphaFoldDB" id="A0A367KLG4"/>
<evidence type="ECO:0000256" key="1">
    <source>
        <dbReference type="ARBA" id="ARBA00022729"/>
    </source>
</evidence>
<dbReference type="OrthoDB" id="406505at2759"/>
<gene>
    <name evidence="3" type="ORF">CU098_012525</name>
</gene>
<accession>A0A367KLG4</accession>
<dbReference type="SUPFAM" id="SSF50685">
    <property type="entry name" value="Barwin-like endoglucanases"/>
    <property type="match status" value="1"/>
</dbReference>
<dbReference type="InterPro" id="IPR051477">
    <property type="entry name" value="Expansin_CellWall"/>
</dbReference>
<dbReference type="PANTHER" id="PTHR31836">
    <property type="match status" value="1"/>
</dbReference>
<name>A0A367KLG4_RHIST</name>
<dbReference type="Gene3D" id="2.40.40.10">
    <property type="entry name" value="RlpA-like domain"/>
    <property type="match status" value="1"/>
</dbReference>
<evidence type="ECO:0000256" key="2">
    <source>
        <dbReference type="SAM" id="SignalP"/>
    </source>
</evidence>
<reference evidence="3 4" key="1">
    <citation type="journal article" date="2018" name="G3 (Bethesda)">
        <title>Phylogenetic and Phylogenomic Definition of Rhizopus Species.</title>
        <authorList>
            <person name="Gryganskyi A.P."/>
            <person name="Golan J."/>
            <person name="Dolatabadi S."/>
            <person name="Mondo S."/>
            <person name="Robb S."/>
            <person name="Idnurm A."/>
            <person name="Muszewska A."/>
            <person name="Steczkiewicz K."/>
            <person name="Masonjones S."/>
            <person name="Liao H.L."/>
            <person name="Gajdeczka M.T."/>
            <person name="Anike F."/>
            <person name="Vuek A."/>
            <person name="Anishchenko I.M."/>
            <person name="Voigt K."/>
            <person name="de Hoog G.S."/>
            <person name="Smith M.E."/>
            <person name="Heitman J."/>
            <person name="Vilgalys R."/>
            <person name="Stajich J.E."/>
        </authorList>
    </citation>
    <scope>NUCLEOTIDE SEQUENCE [LARGE SCALE GENOMIC DNA]</scope>
    <source>
        <strain evidence="3 4">LSU 92-RS-03</strain>
    </source>
</reference>
<evidence type="ECO:0000313" key="3">
    <source>
        <dbReference type="EMBL" id="RCI02970.1"/>
    </source>
</evidence>
<dbReference type="EMBL" id="PJQM01001194">
    <property type="protein sequence ID" value="RCI02970.1"/>
    <property type="molecule type" value="Genomic_DNA"/>
</dbReference>
<dbReference type="Proteomes" id="UP000253551">
    <property type="component" value="Unassembled WGS sequence"/>
</dbReference>